<keyword evidence="2" id="KW-0812">Transmembrane</keyword>
<feature type="transmembrane region" description="Helical" evidence="2">
    <location>
        <begin position="127"/>
        <end position="149"/>
    </location>
</feature>
<feature type="transmembrane region" description="Helical" evidence="2">
    <location>
        <begin position="232"/>
        <end position="253"/>
    </location>
</feature>
<reference evidence="4" key="1">
    <citation type="submission" date="2023-03" db="EMBL/GenBank/DDBJ databases">
        <title>Massive genome expansion in bonnet fungi (Mycena s.s.) driven by repeated elements and novel gene families across ecological guilds.</title>
        <authorList>
            <consortium name="Lawrence Berkeley National Laboratory"/>
            <person name="Harder C.B."/>
            <person name="Miyauchi S."/>
            <person name="Viragh M."/>
            <person name="Kuo A."/>
            <person name="Thoen E."/>
            <person name="Andreopoulos B."/>
            <person name="Lu D."/>
            <person name="Skrede I."/>
            <person name="Drula E."/>
            <person name="Henrissat B."/>
            <person name="Morin E."/>
            <person name="Kohler A."/>
            <person name="Barry K."/>
            <person name="LaButti K."/>
            <person name="Morin E."/>
            <person name="Salamov A."/>
            <person name="Lipzen A."/>
            <person name="Mereny Z."/>
            <person name="Hegedus B."/>
            <person name="Baldrian P."/>
            <person name="Stursova M."/>
            <person name="Weitz H."/>
            <person name="Taylor A."/>
            <person name="Grigoriev I.V."/>
            <person name="Nagy L.G."/>
            <person name="Martin F."/>
            <person name="Kauserud H."/>
        </authorList>
    </citation>
    <scope>NUCLEOTIDE SEQUENCE</scope>
    <source>
        <strain evidence="4">CBHHK067</strain>
    </source>
</reference>
<feature type="transmembrane region" description="Helical" evidence="2">
    <location>
        <begin position="169"/>
        <end position="186"/>
    </location>
</feature>
<feature type="domain" description="DUF6534" evidence="3">
    <location>
        <begin position="171"/>
        <end position="258"/>
    </location>
</feature>
<keyword evidence="2" id="KW-0472">Membrane</keyword>
<evidence type="ECO:0000259" key="3">
    <source>
        <dbReference type="Pfam" id="PF20152"/>
    </source>
</evidence>
<evidence type="ECO:0000256" key="2">
    <source>
        <dbReference type="SAM" id="Phobius"/>
    </source>
</evidence>
<protein>
    <recommendedName>
        <fullName evidence="3">DUF6534 domain-containing protein</fullName>
    </recommendedName>
</protein>
<name>A0AAD7GF82_MYCRO</name>
<feature type="region of interest" description="Disordered" evidence="1">
    <location>
        <begin position="298"/>
        <end position="323"/>
    </location>
</feature>
<evidence type="ECO:0000256" key="1">
    <source>
        <dbReference type="SAM" id="MobiDB-lite"/>
    </source>
</evidence>
<accession>A0AAD7GF82</accession>
<dbReference type="PANTHER" id="PTHR40465">
    <property type="entry name" value="CHROMOSOME 1, WHOLE GENOME SHOTGUN SEQUENCE"/>
    <property type="match status" value="1"/>
</dbReference>
<evidence type="ECO:0000313" key="5">
    <source>
        <dbReference type="Proteomes" id="UP001221757"/>
    </source>
</evidence>
<gene>
    <name evidence="4" type="ORF">B0H17DRAFT_1137662</name>
</gene>
<dbReference type="Pfam" id="PF20152">
    <property type="entry name" value="DUF6534"/>
    <property type="match status" value="1"/>
</dbReference>
<feature type="transmembrane region" description="Helical" evidence="2">
    <location>
        <begin position="14"/>
        <end position="36"/>
    </location>
</feature>
<keyword evidence="2" id="KW-1133">Transmembrane helix</keyword>
<comment type="caution">
    <text evidence="4">The sequence shown here is derived from an EMBL/GenBank/DDBJ whole genome shotgun (WGS) entry which is preliminary data.</text>
</comment>
<feature type="transmembrane region" description="Helical" evidence="2">
    <location>
        <begin position="48"/>
        <end position="68"/>
    </location>
</feature>
<dbReference type="PANTHER" id="PTHR40465:SF1">
    <property type="entry name" value="DUF6534 DOMAIN-CONTAINING PROTEIN"/>
    <property type="match status" value="1"/>
</dbReference>
<keyword evidence="5" id="KW-1185">Reference proteome</keyword>
<dbReference type="InterPro" id="IPR045339">
    <property type="entry name" value="DUF6534"/>
</dbReference>
<dbReference type="EMBL" id="JARKIE010000107">
    <property type="protein sequence ID" value="KAJ7683534.1"/>
    <property type="molecule type" value="Genomic_DNA"/>
</dbReference>
<evidence type="ECO:0000313" key="4">
    <source>
        <dbReference type="EMBL" id="KAJ7683534.1"/>
    </source>
</evidence>
<dbReference type="Proteomes" id="UP001221757">
    <property type="component" value="Unassembled WGS sequence"/>
</dbReference>
<proteinExistence type="predicted"/>
<dbReference type="AlphaFoldDB" id="A0AAD7GF82"/>
<feature type="transmembrane region" description="Helical" evidence="2">
    <location>
        <begin position="207"/>
        <end position="226"/>
    </location>
</feature>
<sequence length="323" mass="36529">MSTGPTIESTYRPWLLSLFLETILYGVGALQTGYYFRWYPKDHWSIKFFVLLVLFFETTQITFFYRSTDFRFVERFGVPQGDLIWSDSLQLLANYLSQFTVQIYFASRIFRLTRERGKVYKTSAVGVYVVAFLAFIQISAGIAQTVWTYKLRSYSKLNKTKPITTLQTVASLACDIGITVYLCVFLKGNKNGLPKTESMMNSLMINAINRGMLTAVSSALTTALFLASPDTFWFFIPLAPSSKLYMNSMLATLNMRQHFRDKYLSNDRDLHTIQMGSIHTAVQKDSAMSAVEFVKPASVTADDEDDDGSPKTAEFPSCGSVES</sequence>
<organism evidence="4 5">
    <name type="scientific">Mycena rosella</name>
    <name type="common">Pink bonnet</name>
    <name type="synonym">Agaricus rosellus</name>
    <dbReference type="NCBI Taxonomy" id="1033263"/>
    <lineage>
        <taxon>Eukaryota</taxon>
        <taxon>Fungi</taxon>
        <taxon>Dikarya</taxon>
        <taxon>Basidiomycota</taxon>
        <taxon>Agaricomycotina</taxon>
        <taxon>Agaricomycetes</taxon>
        <taxon>Agaricomycetidae</taxon>
        <taxon>Agaricales</taxon>
        <taxon>Marasmiineae</taxon>
        <taxon>Mycenaceae</taxon>
        <taxon>Mycena</taxon>
    </lineage>
</organism>